<reference evidence="2" key="1">
    <citation type="submission" date="2021-01" db="EMBL/GenBank/DDBJ databases">
        <authorList>
            <consortium name="Genoscope - CEA"/>
            <person name="William W."/>
        </authorList>
    </citation>
    <scope>NUCLEOTIDE SEQUENCE</scope>
</reference>
<dbReference type="EMBL" id="CAJJDO010000025">
    <property type="protein sequence ID" value="CAD8153766.1"/>
    <property type="molecule type" value="Genomic_DNA"/>
</dbReference>
<dbReference type="Pfam" id="PF05163">
    <property type="entry name" value="DinB"/>
    <property type="match status" value="1"/>
</dbReference>
<dbReference type="InterPro" id="IPR007837">
    <property type="entry name" value="DinB"/>
</dbReference>
<accession>A0A8S1TS55</accession>
<protein>
    <recommendedName>
        <fullName evidence="4">DinB family protein</fullName>
    </recommendedName>
</protein>
<keyword evidence="3" id="KW-1185">Reference proteome</keyword>
<gene>
    <name evidence="2" type="ORF">PPENT_87.1.T0250020</name>
</gene>
<dbReference type="OrthoDB" id="158485at2759"/>
<keyword evidence="1" id="KW-0479">Metal-binding</keyword>
<evidence type="ECO:0000256" key="1">
    <source>
        <dbReference type="ARBA" id="ARBA00022723"/>
    </source>
</evidence>
<dbReference type="Proteomes" id="UP000689195">
    <property type="component" value="Unassembled WGS sequence"/>
</dbReference>
<name>A0A8S1TS55_9CILI</name>
<sequence>MKKMFQKIFKYNEWRYKKMFESFEKQDNYQEFLIQNQQLFFNNVLGTMKHLLAADYIWYGRIMQLQSIQVPFLNEQKILTIDLKELILLWQCDDDKIFDTLQFDYDQTKSLLLDINQVFQQLIEKCDDAFFDQEFEYQDSKGVIQKKEAQNVFYHLINHHTHHIGQISTAYTQQFGRKDYFSTDFIYFK</sequence>
<evidence type="ECO:0000313" key="2">
    <source>
        <dbReference type="EMBL" id="CAD8153766.1"/>
    </source>
</evidence>
<comment type="caution">
    <text evidence="2">The sequence shown here is derived from an EMBL/GenBank/DDBJ whole genome shotgun (WGS) entry which is preliminary data.</text>
</comment>
<organism evidence="2 3">
    <name type="scientific">Paramecium pentaurelia</name>
    <dbReference type="NCBI Taxonomy" id="43138"/>
    <lineage>
        <taxon>Eukaryota</taxon>
        <taxon>Sar</taxon>
        <taxon>Alveolata</taxon>
        <taxon>Ciliophora</taxon>
        <taxon>Intramacronucleata</taxon>
        <taxon>Oligohymenophorea</taxon>
        <taxon>Peniculida</taxon>
        <taxon>Parameciidae</taxon>
        <taxon>Paramecium</taxon>
    </lineage>
</organism>
<dbReference type="AlphaFoldDB" id="A0A8S1TS55"/>
<proteinExistence type="predicted"/>
<evidence type="ECO:0000313" key="3">
    <source>
        <dbReference type="Proteomes" id="UP000689195"/>
    </source>
</evidence>
<dbReference type="GO" id="GO:0046872">
    <property type="term" value="F:metal ion binding"/>
    <property type="evidence" value="ECO:0007669"/>
    <property type="project" value="UniProtKB-KW"/>
</dbReference>
<evidence type="ECO:0008006" key="4">
    <source>
        <dbReference type="Google" id="ProtNLM"/>
    </source>
</evidence>